<evidence type="ECO:0000313" key="11">
    <source>
        <dbReference type="EMBL" id="KAF7705167.1"/>
    </source>
</evidence>
<comment type="caution">
    <text evidence="11">The sequence shown here is derived from an EMBL/GenBank/DDBJ whole genome shotgun (WGS) entry which is preliminary data.</text>
</comment>
<name>A0A8T0BH76_SILME</name>
<organism evidence="11 12">
    <name type="scientific">Silurus meridionalis</name>
    <name type="common">Southern catfish</name>
    <name type="synonym">Silurus soldatovi meridionalis</name>
    <dbReference type="NCBI Taxonomy" id="175797"/>
    <lineage>
        <taxon>Eukaryota</taxon>
        <taxon>Metazoa</taxon>
        <taxon>Chordata</taxon>
        <taxon>Craniata</taxon>
        <taxon>Vertebrata</taxon>
        <taxon>Euteleostomi</taxon>
        <taxon>Actinopterygii</taxon>
        <taxon>Neopterygii</taxon>
        <taxon>Teleostei</taxon>
        <taxon>Ostariophysi</taxon>
        <taxon>Siluriformes</taxon>
        <taxon>Siluridae</taxon>
        <taxon>Silurus</taxon>
    </lineage>
</organism>
<dbReference type="AlphaFoldDB" id="A0A8T0BH76"/>
<feature type="region of interest" description="Disordered" evidence="9">
    <location>
        <begin position="1"/>
        <end position="24"/>
    </location>
</feature>
<dbReference type="InterPro" id="IPR018628">
    <property type="entry name" value="Coa3_CC"/>
</dbReference>
<evidence type="ECO:0000256" key="4">
    <source>
        <dbReference type="ARBA" id="ARBA00022692"/>
    </source>
</evidence>
<evidence type="ECO:0000256" key="9">
    <source>
        <dbReference type="SAM" id="MobiDB-lite"/>
    </source>
</evidence>
<comment type="function">
    <text evidence="8">Required for assembly of cytochrome c oxidase (complex IV).</text>
</comment>
<keyword evidence="4 8" id="KW-0812">Transmembrane</keyword>
<keyword evidence="7 8" id="KW-0472">Membrane</keyword>
<keyword evidence="5 8" id="KW-1133">Transmembrane helix</keyword>
<evidence type="ECO:0000256" key="8">
    <source>
        <dbReference type="RuleBase" id="RU367056"/>
    </source>
</evidence>
<reference evidence="11" key="1">
    <citation type="submission" date="2020-08" db="EMBL/GenBank/DDBJ databases">
        <title>Chromosome-level assembly of Southern catfish (Silurus meridionalis) provides insights into visual adaptation to the nocturnal and benthic lifestyles.</title>
        <authorList>
            <person name="Zhang Y."/>
            <person name="Wang D."/>
            <person name="Peng Z."/>
        </authorList>
    </citation>
    <scope>NUCLEOTIDE SEQUENCE</scope>
    <source>
        <strain evidence="11">SWU-2019-XX</strain>
        <tissue evidence="11">Muscle</tissue>
    </source>
</reference>
<keyword evidence="8" id="KW-0999">Mitochondrion inner membrane</keyword>
<evidence type="ECO:0000259" key="10">
    <source>
        <dbReference type="Pfam" id="PF09813"/>
    </source>
</evidence>
<evidence type="ECO:0000313" key="12">
    <source>
        <dbReference type="Proteomes" id="UP000606274"/>
    </source>
</evidence>
<dbReference type="EMBL" id="JABFDY010000007">
    <property type="protein sequence ID" value="KAF7705167.1"/>
    <property type="molecule type" value="Genomic_DNA"/>
</dbReference>
<comment type="subunit">
    <text evidence="8">Component of 250-400 kDa complexes called cytochrome oxidase assembly intermediates or COA complexes.</text>
</comment>
<keyword evidence="6 8" id="KW-0496">Mitochondrion</keyword>
<evidence type="ECO:0000256" key="3">
    <source>
        <dbReference type="ARBA" id="ARBA00007035"/>
    </source>
</evidence>
<proteinExistence type="inferred from homology"/>
<accession>A0A8T0BH76</accession>
<dbReference type="OrthoDB" id="10018333at2759"/>
<comment type="similarity">
    <text evidence="3 8">Belongs to the COA3 family.</text>
</comment>
<evidence type="ECO:0000256" key="7">
    <source>
        <dbReference type="ARBA" id="ARBA00023136"/>
    </source>
</evidence>
<dbReference type="PANTHER" id="PTHR15642:SF3">
    <property type="entry name" value="CYTOCHROME C OXIDASE ASSEMBLY FACTOR 3 HOMOLOG, MITOCHONDRIAL"/>
    <property type="match status" value="1"/>
</dbReference>
<comment type="subcellular location">
    <subcellularLocation>
        <location evidence="2">Mitochondrion membrane</location>
        <topology evidence="2">Single-pass membrane protein</topology>
    </subcellularLocation>
</comment>
<gene>
    <name evidence="11" type="ORF">HF521_020453</name>
</gene>
<feature type="domain" description="Cytochrome c oxidase assembly factor 3 mitochondrial coiled-coil" evidence="10">
    <location>
        <begin position="41"/>
        <end position="86"/>
    </location>
</feature>
<sequence>MADQEGKGKPEGEYARRINPTKDNLTREQMQFIRQAELAQWGKKSQKLRTRNVITGLAIGALVMGIYGYTFYSVSQEKIMEKIDEEAKMAARMRNPKTGAN</sequence>
<evidence type="ECO:0000256" key="2">
    <source>
        <dbReference type="ARBA" id="ARBA00004304"/>
    </source>
</evidence>
<dbReference type="Proteomes" id="UP000606274">
    <property type="component" value="Unassembled WGS sequence"/>
</dbReference>
<dbReference type="PANTHER" id="PTHR15642">
    <property type="entry name" value="CYTOCHROME C OXIDASE ASSEMBLY FACTOR 3, MITOCHONDRIAL"/>
    <property type="match status" value="1"/>
</dbReference>
<feature type="transmembrane region" description="Helical" evidence="8">
    <location>
        <begin position="53"/>
        <end position="72"/>
    </location>
</feature>
<keyword evidence="12" id="KW-1185">Reference proteome</keyword>
<protein>
    <recommendedName>
        <fullName evidence="8">Cytochrome c oxidase assembly factor 3</fullName>
    </recommendedName>
</protein>
<evidence type="ECO:0000256" key="6">
    <source>
        <dbReference type="ARBA" id="ARBA00023128"/>
    </source>
</evidence>
<dbReference type="GO" id="GO:0005743">
    <property type="term" value="C:mitochondrial inner membrane"/>
    <property type="evidence" value="ECO:0007669"/>
    <property type="project" value="UniProtKB-UniRule"/>
</dbReference>
<evidence type="ECO:0000256" key="1">
    <source>
        <dbReference type="ARBA" id="ARBA00003429"/>
    </source>
</evidence>
<evidence type="ECO:0000256" key="5">
    <source>
        <dbReference type="ARBA" id="ARBA00022989"/>
    </source>
</evidence>
<dbReference type="Pfam" id="PF09813">
    <property type="entry name" value="Coa3_cc"/>
    <property type="match status" value="1"/>
</dbReference>
<dbReference type="GO" id="GO:0033617">
    <property type="term" value="P:mitochondrial respiratory chain complex IV assembly"/>
    <property type="evidence" value="ECO:0007669"/>
    <property type="project" value="UniProtKB-UniRule"/>
</dbReference>
<feature type="compositionally biased region" description="Basic and acidic residues" evidence="9">
    <location>
        <begin position="1"/>
        <end position="16"/>
    </location>
</feature>
<dbReference type="InterPro" id="IPR041752">
    <property type="entry name" value="Coa3"/>
</dbReference>
<comment type="function">
    <text evidence="1">Core component of the MITRAC (mitochondrial translation regulation assembly intermediate of cytochrome c oxidase complex) complex, that regulates cytochrome c oxidase assembly. MITRAC complexes regulate both translation of mitochondrial encoded components and assembly of nuclear-encoded components imported in mitochondrion. Required for efficient translation of MT-CO1 and mitochondrial respiratory chain complex IV assembly.</text>
</comment>